<organism evidence="1 2">
    <name type="scientific">Drouetiella hepatica Uher 2000/2452</name>
    <dbReference type="NCBI Taxonomy" id="904376"/>
    <lineage>
        <taxon>Bacteria</taxon>
        <taxon>Bacillati</taxon>
        <taxon>Cyanobacteriota</taxon>
        <taxon>Cyanophyceae</taxon>
        <taxon>Oculatellales</taxon>
        <taxon>Oculatellaceae</taxon>
        <taxon>Drouetiella</taxon>
    </lineage>
</organism>
<protein>
    <submittedName>
        <fullName evidence="1">Uncharacterized protein</fullName>
    </submittedName>
</protein>
<evidence type="ECO:0000313" key="2">
    <source>
        <dbReference type="Proteomes" id="UP000757435"/>
    </source>
</evidence>
<dbReference type="Proteomes" id="UP000757435">
    <property type="component" value="Unassembled WGS sequence"/>
</dbReference>
<proteinExistence type="predicted"/>
<evidence type="ECO:0000313" key="1">
    <source>
        <dbReference type="EMBL" id="MBW4659667.1"/>
    </source>
</evidence>
<name>A0A951QAE5_9CYAN</name>
<reference evidence="1" key="1">
    <citation type="submission" date="2021-05" db="EMBL/GenBank/DDBJ databases">
        <authorList>
            <person name="Pietrasiak N."/>
            <person name="Ward R."/>
            <person name="Stajich J.E."/>
            <person name="Kurbessoian T."/>
        </authorList>
    </citation>
    <scope>NUCLEOTIDE SEQUENCE</scope>
    <source>
        <strain evidence="1">UHER 2000/2452</strain>
    </source>
</reference>
<reference evidence="1" key="2">
    <citation type="journal article" date="2022" name="Microbiol. Resour. Announc.">
        <title>Metagenome Sequencing to Explore Phylogenomics of Terrestrial Cyanobacteria.</title>
        <authorList>
            <person name="Ward R.D."/>
            <person name="Stajich J.E."/>
            <person name="Johansen J.R."/>
            <person name="Huntemann M."/>
            <person name="Clum A."/>
            <person name="Foster B."/>
            <person name="Foster B."/>
            <person name="Roux S."/>
            <person name="Palaniappan K."/>
            <person name="Varghese N."/>
            <person name="Mukherjee S."/>
            <person name="Reddy T.B.K."/>
            <person name="Daum C."/>
            <person name="Copeland A."/>
            <person name="Chen I.A."/>
            <person name="Ivanova N.N."/>
            <person name="Kyrpides N.C."/>
            <person name="Shapiro N."/>
            <person name="Eloe-Fadrosh E.A."/>
            <person name="Pietrasiak N."/>
        </authorList>
    </citation>
    <scope>NUCLEOTIDE SEQUENCE</scope>
    <source>
        <strain evidence="1">UHER 2000/2452</strain>
    </source>
</reference>
<gene>
    <name evidence="1" type="ORF">KME15_13405</name>
</gene>
<dbReference type="AlphaFoldDB" id="A0A951QAE5"/>
<sequence length="97" mass="10631">MLQTKELAPIKDILISPEIDNAIAAPPSSQDIASDTANYRQLGHRLHKNSPHLGRPLGRDFLPKGARSVRIDHATAAPQLSLLRCSADLIFCLTFFS</sequence>
<comment type="caution">
    <text evidence="1">The sequence shown here is derived from an EMBL/GenBank/DDBJ whole genome shotgun (WGS) entry which is preliminary data.</text>
</comment>
<dbReference type="EMBL" id="JAHHHD010000013">
    <property type="protein sequence ID" value="MBW4659667.1"/>
    <property type="molecule type" value="Genomic_DNA"/>
</dbReference>
<accession>A0A951QAE5</accession>